<dbReference type="EMBL" id="JAULSY010000001">
    <property type="protein sequence ID" value="KAK0674735.1"/>
    <property type="molecule type" value="Genomic_DNA"/>
</dbReference>
<reference evidence="1" key="1">
    <citation type="submission" date="2023-06" db="EMBL/GenBank/DDBJ databases">
        <title>Genome-scale phylogeny and comparative genomics of the fungal order Sordariales.</title>
        <authorList>
            <consortium name="Lawrence Berkeley National Laboratory"/>
            <person name="Hensen N."/>
            <person name="Bonometti L."/>
            <person name="Westerberg I."/>
            <person name="Brannstrom I.O."/>
            <person name="Guillou S."/>
            <person name="Cros-Aarteil S."/>
            <person name="Calhoun S."/>
            <person name="Haridas S."/>
            <person name="Kuo A."/>
            <person name="Mondo S."/>
            <person name="Pangilinan J."/>
            <person name="Riley R."/>
            <person name="Labutti K."/>
            <person name="Andreopoulos B."/>
            <person name="Lipzen A."/>
            <person name="Chen C."/>
            <person name="Yanf M."/>
            <person name="Daum C."/>
            <person name="Ng V."/>
            <person name="Clum A."/>
            <person name="Steindorff A."/>
            <person name="Ohm R."/>
            <person name="Martin F."/>
            <person name="Silar P."/>
            <person name="Natvig D."/>
            <person name="Lalanne C."/>
            <person name="Gautier V."/>
            <person name="Ament-Velasquez S.L."/>
            <person name="Kruys A."/>
            <person name="Hutchinson M.I."/>
            <person name="Powell A.J."/>
            <person name="Barry K."/>
            <person name="Miller A.N."/>
            <person name="Grigoriev I.V."/>
            <person name="Debuchy R."/>
            <person name="Gladieux P."/>
            <person name="Thoren M.H."/>
            <person name="Johannesson H."/>
        </authorList>
    </citation>
    <scope>NUCLEOTIDE SEQUENCE</scope>
    <source>
        <strain evidence="1">CBS 307.81</strain>
    </source>
</reference>
<accession>A0AA39ZP20</accession>
<name>A0AA39ZP20_9PEZI</name>
<dbReference type="Proteomes" id="UP001174997">
    <property type="component" value="Unassembled WGS sequence"/>
</dbReference>
<evidence type="ECO:0000313" key="1">
    <source>
        <dbReference type="EMBL" id="KAK0674735.1"/>
    </source>
</evidence>
<proteinExistence type="predicted"/>
<keyword evidence="2" id="KW-1185">Reference proteome</keyword>
<protein>
    <submittedName>
        <fullName evidence="1">Uncharacterized protein</fullName>
    </submittedName>
</protein>
<evidence type="ECO:0000313" key="2">
    <source>
        <dbReference type="Proteomes" id="UP001174997"/>
    </source>
</evidence>
<organism evidence="1 2">
    <name type="scientific">Cercophora samala</name>
    <dbReference type="NCBI Taxonomy" id="330535"/>
    <lineage>
        <taxon>Eukaryota</taxon>
        <taxon>Fungi</taxon>
        <taxon>Dikarya</taxon>
        <taxon>Ascomycota</taxon>
        <taxon>Pezizomycotina</taxon>
        <taxon>Sordariomycetes</taxon>
        <taxon>Sordariomycetidae</taxon>
        <taxon>Sordariales</taxon>
        <taxon>Lasiosphaeriaceae</taxon>
        <taxon>Cercophora</taxon>
    </lineage>
</organism>
<gene>
    <name evidence="1" type="ORF">QBC41DRAFT_309451</name>
</gene>
<comment type="caution">
    <text evidence="1">The sequence shown here is derived from an EMBL/GenBank/DDBJ whole genome shotgun (WGS) entry which is preliminary data.</text>
</comment>
<sequence length="218" mass="23892">MHIPNSIPWIKCNYLPPQGTAKPSPIFHIHPFLPLLISIQPLHLISTHLNIPPFCPPPIKMKLLPLLSLLPPTATALFNTGHLYPLLHRGDCHGNNCNRAVTGTGNHLPPATQRSADCRSFLLTTVTPAATTITKTVDPTPHARLLRRDEILDIEKRNSLLARQATIKPTKVPAWAGGNCADAQEFRTGCLCFGVTASVSTAPRRTVTVTETLDWCEE</sequence>
<dbReference type="AlphaFoldDB" id="A0AA39ZP20"/>